<evidence type="ECO:0000313" key="2">
    <source>
        <dbReference type="EMBL" id="NJC27593.1"/>
    </source>
</evidence>
<dbReference type="EMBL" id="JAATJH010000005">
    <property type="protein sequence ID" value="NJC27593.1"/>
    <property type="molecule type" value="Genomic_DNA"/>
</dbReference>
<evidence type="ECO:0008006" key="4">
    <source>
        <dbReference type="Google" id="ProtNLM"/>
    </source>
</evidence>
<evidence type="ECO:0000313" key="3">
    <source>
        <dbReference type="Proteomes" id="UP000770785"/>
    </source>
</evidence>
<keyword evidence="1" id="KW-0472">Membrane</keyword>
<proteinExistence type="predicted"/>
<feature type="transmembrane region" description="Helical" evidence="1">
    <location>
        <begin position="44"/>
        <end position="63"/>
    </location>
</feature>
<organism evidence="2 3">
    <name type="scientific">Neolewinella antarctica</name>
    <dbReference type="NCBI Taxonomy" id="442734"/>
    <lineage>
        <taxon>Bacteria</taxon>
        <taxon>Pseudomonadati</taxon>
        <taxon>Bacteroidota</taxon>
        <taxon>Saprospiria</taxon>
        <taxon>Saprospirales</taxon>
        <taxon>Lewinellaceae</taxon>
        <taxon>Neolewinella</taxon>
    </lineage>
</organism>
<reference evidence="2 3" key="1">
    <citation type="submission" date="2020-03" db="EMBL/GenBank/DDBJ databases">
        <title>Genomic Encyclopedia of Type Strains, Phase IV (KMG-IV): sequencing the most valuable type-strain genomes for metagenomic binning, comparative biology and taxonomic classification.</title>
        <authorList>
            <person name="Goeker M."/>
        </authorList>
    </citation>
    <scope>NUCLEOTIDE SEQUENCE [LARGE SCALE GENOMIC DNA]</scope>
    <source>
        <strain evidence="2 3">DSM 105096</strain>
    </source>
</reference>
<comment type="caution">
    <text evidence="2">The sequence shown here is derived from an EMBL/GenBank/DDBJ whole genome shotgun (WGS) entry which is preliminary data.</text>
</comment>
<dbReference type="RefSeq" id="WP_168038830.1">
    <property type="nucleotide sequence ID" value="NZ_JAATJH010000005.1"/>
</dbReference>
<evidence type="ECO:0000256" key="1">
    <source>
        <dbReference type="SAM" id="Phobius"/>
    </source>
</evidence>
<sequence length="120" mass="13510">MDTSVGRIFYRVATQQTDGIDVAIALLSIGSVIMVRRTRRPIGCWPYVVLVLLLGIVLPLWSSGREVDRNIAINGPAMDGFELLYSFIIIEVYWVWLALLLILMNGGLLLKIKPKNNKPR</sequence>
<keyword evidence="1" id="KW-1133">Transmembrane helix</keyword>
<gene>
    <name evidence="2" type="ORF">GGR27_003110</name>
</gene>
<keyword evidence="1" id="KW-0812">Transmembrane</keyword>
<keyword evidence="3" id="KW-1185">Reference proteome</keyword>
<protein>
    <recommendedName>
        <fullName evidence="4">NADH dehydrogenase subunit 6</fullName>
    </recommendedName>
</protein>
<accession>A0ABX0XE54</accession>
<feature type="transmembrane region" description="Helical" evidence="1">
    <location>
        <begin position="83"/>
        <end position="110"/>
    </location>
</feature>
<name>A0ABX0XE54_9BACT</name>
<dbReference type="Proteomes" id="UP000770785">
    <property type="component" value="Unassembled WGS sequence"/>
</dbReference>